<accession>A0A239A7F9</accession>
<keyword evidence="2" id="KW-1133">Transmembrane helix</keyword>
<dbReference type="EMBL" id="FZNW01000032">
    <property type="protein sequence ID" value="SNR91372.1"/>
    <property type="molecule type" value="Genomic_DNA"/>
</dbReference>
<evidence type="ECO:0000259" key="3">
    <source>
        <dbReference type="Pfam" id="PF02470"/>
    </source>
</evidence>
<dbReference type="GO" id="GO:0005543">
    <property type="term" value="F:phospholipid binding"/>
    <property type="evidence" value="ECO:0007669"/>
    <property type="project" value="TreeGrafter"/>
</dbReference>
<proteinExistence type="predicted"/>
<dbReference type="SUPFAM" id="SSF58104">
    <property type="entry name" value="Methyl-accepting chemotaxis protein (MCP) signaling domain"/>
    <property type="match status" value="1"/>
</dbReference>
<dbReference type="InterPro" id="IPR003399">
    <property type="entry name" value="Mce/MlaD"/>
</dbReference>
<protein>
    <submittedName>
        <fullName evidence="4">Phospholipid/cholesterol/gamma-HCH transport system substrate-binding protein</fullName>
    </submittedName>
</protein>
<dbReference type="PANTHER" id="PTHR33371">
    <property type="entry name" value="INTERMEMBRANE PHOSPHOLIPID TRANSPORT SYSTEM BINDING PROTEIN MLAD-RELATED"/>
    <property type="match status" value="1"/>
</dbReference>
<reference evidence="4 5" key="1">
    <citation type="submission" date="2017-06" db="EMBL/GenBank/DDBJ databases">
        <authorList>
            <person name="Kim H.J."/>
            <person name="Triplett B.A."/>
        </authorList>
    </citation>
    <scope>NUCLEOTIDE SEQUENCE [LARGE SCALE GENOMIC DNA]</scope>
    <source>
        <strain evidence="4 5">DSM 45207</strain>
    </source>
</reference>
<keyword evidence="5" id="KW-1185">Reference proteome</keyword>
<dbReference type="GO" id="GO:0005548">
    <property type="term" value="F:phospholipid transporter activity"/>
    <property type="evidence" value="ECO:0007669"/>
    <property type="project" value="TreeGrafter"/>
</dbReference>
<feature type="region of interest" description="Disordered" evidence="1">
    <location>
        <begin position="387"/>
        <end position="433"/>
    </location>
</feature>
<evidence type="ECO:0000256" key="1">
    <source>
        <dbReference type="SAM" id="MobiDB-lite"/>
    </source>
</evidence>
<dbReference type="InterPro" id="IPR052336">
    <property type="entry name" value="MlaD_Phospholipid_Transporter"/>
</dbReference>
<keyword evidence="2" id="KW-0812">Transmembrane</keyword>
<dbReference type="OrthoDB" id="4510799at2"/>
<evidence type="ECO:0000313" key="5">
    <source>
        <dbReference type="Proteomes" id="UP000198348"/>
    </source>
</evidence>
<keyword evidence="2" id="KW-0472">Membrane</keyword>
<name>A0A239A7F9_9PSEU</name>
<dbReference type="Proteomes" id="UP000198348">
    <property type="component" value="Unassembled WGS sequence"/>
</dbReference>
<evidence type="ECO:0000256" key="2">
    <source>
        <dbReference type="SAM" id="Phobius"/>
    </source>
</evidence>
<feature type="transmembrane region" description="Helical" evidence="2">
    <location>
        <begin position="12"/>
        <end position="32"/>
    </location>
</feature>
<gene>
    <name evidence="4" type="ORF">SAMN06265360_1324</name>
</gene>
<feature type="domain" description="Mce/MlaD" evidence="3">
    <location>
        <begin position="45"/>
        <end position="121"/>
    </location>
</feature>
<dbReference type="PANTHER" id="PTHR33371:SF4">
    <property type="entry name" value="INTERMEMBRANE PHOSPHOLIPID TRANSPORT SYSTEM BINDING PROTEIN MLAD"/>
    <property type="match status" value="1"/>
</dbReference>
<evidence type="ECO:0000313" key="4">
    <source>
        <dbReference type="EMBL" id="SNR91372.1"/>
    </source>
</evidence>
<organism evidence="4 5">
    <name type="scientific">Haloechinothrix alba</name>
    <dbReference type="NCBI Taxonomy" id="664784"/>
    <lineage>
        <taxon>Bacteria</taxon>
        <taxon>Bacillati</taxon>
        <taxon>Actinomycetota</taxon>
        <taxon>Actinomycetes</taxon>
        <taxon>Pseudonocardiales</taxon>
        <taxon>Pseudonocardiaceae</taxon>
        <taxon>Haloechinothrix</taxon>
    </lineage>
</organism>
<sequence length="433" mass="46214">MKPKGGGGFTVRAMVVAAFAAATVGFIGYLWMQSGGNIPGITTPDYRLTAEVPHAQNLVPHSDVMIAGIRAGTVETIEQRGDSVALKLHLDSDAAPVREGAQVQVSQKTLVGQSYVKLIDGDGEKLPSGSKLPESAALESVDLRTVLQSLDEPTLDALSKSIQTLGGATEDTQESLTALFEGLGSIGRTGHTATQALAAQSGDLEQLLAQSTELLDTFDTRQGQIARVVEDAQQLTQATAGQNEALEQSIRSLPGVLDSAKTASEKVAELSGDLAPVAEDLKKAAPGLDAALQELPAVSRDVRTLLPTLDNVLDRSPATLRKIPRFSDDVDPVVPVIQDVLRDVNPMLEYLRPYGPDVAAFFANWHAAMDYQDEDGNTYLRLKPTVDDQTVKPNPTANLAPTLRENNPYPAGGSMDDPQPFTGDFPRVERDEE</sequence>
<dbReference type="AlphaFoldDB" id="A0A239A7F9"/>
<dbReference type="Pfam" id="PF02470">
    <property type="entry name" value="MlaD"/>
    <property type="match status" value="1"/>
</dbReference>